<evidence type="ECO:0000313" key="3">
    <source>
        <dbReference type="Proteomes" id="UP001203284"/>
    </source>
</evidence>
<keyword evidence="3" id="KW-1185">Reference proteome</keyword>
<dbReference type="Proteomes" id="UP001203284">
    <property type="component" value="Unassembled WGS sequence"/>
</dbReference>
<organism evidence="2 3">
    <name type="scientific">Ancylobacter crimeensis</name>
    <dbReference type="NCBI Taxonomy" id="2579147"/>
    <lineage>
        <taxon>Bacteria</taxon>
        <taxon>Pseudomonadati</taxon>
        <taxon>Pseudomonadota</taxon>
        <taxon>Alphaproteobacteria</taxon>
        <taxon>Hyphomicrobiales</taxon>
        <taxon>Xanthobacteraceae</taxon>
        <taxon>Ancylobacter</taxon>
    </lineage>
</organism>
<dbReference type="RefSeq" id="WP_247025744.1">
    <property type="nucleotide sequence ID" value="NZ_JALKCH010000001.1"/>
</dbReference>
<reference evidence="2 3" key="1">
    <citation type="submission" date="2022-04" db="EMBL/GenBank/DDBJ databases">
        <authorList>
            <person name="Grouzdev D.S."/>
            <person name="Pantiukh K.S."/>
            <person name="Krutkina M.S."/>
        </authorList>
    </citation>
    <scope>NUCLEOTIDE SEQUENCE [LARGE SCALE GENOMIC DNA]</scope>
    <source>
        <strain evidence="2 3">6x-1</strain>
    </source>
</reference>
<sequence>MSPQPCVAGQASRKVGLTARRPSSRPARRRPPIASGHVPDFLVERSGVATLLDAVGEGAEPPPPWVAAAAVEAGFRHQILAAADKPAVRLENAIDLLRYARWRAPLGERVRLLVLLEDGPLPLGACLAAMRSPDPMGVVAALALRRFVELDLDDAPIGPDTRVRAIAAAR</sequence>
<protein>
    <submittedName>
        <fullName evidence="2">Uncharacterized protein</fullName>
    </submittedName>
</protein>
<dbReference type="EMBL" id="JALKCH010000001">
    <property type="protein sequence ID" value="MCK0195461.1"/>
    <property type="molecule type" value="Genomic_DNA"/>
</dbReference>
<gene>
    <name evidence="2" type="ORF">MWN34_00885</name>
</gene>
<evidence type="ECO:0000313" key="2">
    <source>
        <dbReference type="EMBL" id="MCK0195461.1"/>
    </source>
</evidence>
<feature type="region of interest" description="Disordered" evidence="1">
    <location>
        <begin position="1"/>
        <end position="37"/>
    </location>
</feature>
<evidence type="ECO:0000256" key="1">
    <source>
        <dbReference type="SAM" id="MobiDB-lite"/>
    </source>
</evidence>
<feature type="compositionally biased region" description="Basic residues" evidence="1">
    <location>
        <begin position="22"/>
        <end position="31"/>
    </location>
</feature>
<comment type="caution">
    <text evidence="2">The sequence shown here is derived from an EMBL/GenBank/DDBJ whole genome shotgun (WGS) entry which is preliminary data.</text>
</comment>
<accession>A0ABT0D686</accession>
<name>A0ABT0D686_9HYPH</name>
<proteinExistence type="predicted"/>